<keyword evidence="2" id="KW-1185">Reference proteome</keyword>
<protein>
    <submittedName>
        <fullName evidence="1">Uncharacterized protein</fullName>
    </submittedName>
</protein>
<evidence type="ECO:0000313" key="1">
    <source>
        <dbReference type="EMBL" id="CAB3977450.1"/>
    </source>
</evidence>
<dbReference type="PROSITE" id="PS50878">
    <property type="entry name" value="RT_POL"/>
    <property type="match status" value="1"/>
</dbReference>
<gene>
    <name evidence="1" type="ORF">PACLA_8A070937</name>
</gene>
<evidence type="ECO:0000313" key="2">
    <source>
        <dbReference type="Proteomes" id="UP001152795"/>
    </source>
</evidence>
<dbReference type="InterPro" id="IPR000477">
    <property type="entry name" value="RT_dom"/>
</dbReference>
<organism evidence="1 2">
    <name type="scientific">Paramuricea clavata</name>
    <name type="common">Red gorgonian</name>
    <name type="synonym">Violescent sea-whip</name>
    <dbReference type="NCBI Taxonomy" id="317549"/>
    <lineage>
        <taxon>Eukaryota</taxon>
        <taxon>Metazoa</taxon>
        <taxon>Cnidaria</taxon>
        <taxon>Anthozoa</taxon>
        <taxon>Octocorallia</taxon>
        <taxon>Malacalcyonacea</taxon>
        <taxon>Plexauridae</taxon>
        <taxon>Paramuricea</taxon>
    </lineage>
</organism>
<comment type="caution">
    <text evidence="1">The sequence shown here is derived from an EMBL/GenBank/DDBJ whole genome shotgun (WGS) entry which is preliminary data.</text>
</comment>
<dbReference type="PANTHER" id="PTHR33332">
    <property type="entry name" value="REVERSE TRANSCRIPTASE DOMAIN-CONTAINING PROTEIN"/>
    <property type="match status" value="1"/>
</dbReference>
<sequence>MWKLANLSPLPKESPLTECDQLRPISLTNVIMRLFERIIFQEEIRHPSKLIIDKNHKAFDSVPHDILTQKLKSTNLNPYIINWLINFISCRKQRVTVDGTVTNFVNINRGVPQGTVLGPFLFSLMVNDIEAKHPQTNNLVKFADDLTVSVPVTSSGDSALDEVTNIESWASNNRMKLNFKKPGKCYYVLVHLPYLPPLINGIRRKKWLKLLGVTFQENPRCWDKQVDSLLSKAANRIYILRVCKFYGYSLNELTKLFDSLILSLFYYAIEVWGSALQAKYIDKFNNNLWKFADDTDHTSVSEVIPKDRVSSLPDKVDEVNKGSNDNKFQLNPGKCKELRIDFTTQPFTEEPLNINGKPLEIVKSAKVLGIYDSYQSFEMEQTCKQYRGKGF</sequence>
<proteinExistence type="predicted"/>
<accession>A0A7D9D5H1</accession>
<dbReference type="Pfam" id="PF00078">
    <property type="entry name" value="RVT_1"/>
    <property type="match status" value="1"/>
</dbReference>
<dbReference type="InterPro" id="IPR043502">
    <property type="entry name" value="DNA/RNA_pol_sf"/>
</dbReference>
<reference evidence="1" key="1">
    <citation type="submission" date="2020-04" db="EMBL/GenBank/DDBJ databases">
        <authorList>
            <person name="Alioto T."/>
            <person name="Alioto T."/>
            <person name="Gomez Garrido J."/>
        </authorList>
    </citation>
    <scope>NUCLEOTIDE SEQUENCE</scope>
    <source>
        <strain evidence="1">A484AB</strain>
    </source>
</reference>
<dbReference type="EMBL" id="CACRXK020000047">
    <property type="protein sequence ID" value="CAB3977450.1"/>
    <property type="molecule type" value="Genomic_DNA"/>
</dbReference>
<dbReference type="AlphaFoldDB" id="A0A7D9D5H1"/>
<dbReference type="OrthoDB" id="5983390at2759"/>
<dbReference type="SUPFAM" id="SSF56672">
    <property type="entry name" value="DNA/RNA polymerases"/>
    <property type="match status" value="1"/>
</dbReference>
<dbReference type="Proteomes" id="UP001152795">
    <property type="component" value="Unassembled WGS sequence"/>
</dbReference>
<name>A0A7D9D5H1_PARCT</name>